<evidence type="ECO:0000256" key="12">
    <source>
        <dbReference type="ARBA" id="ARBA00023033"/>
    </source>
</evidence>
<keyword evidence="8" id="KW-0256">Endoplasmic reticulum</keyword>
<dbReference type="OMA" id="RICIGEC"/>
<dbReference type="GO" id="GO:0020037">
    <property type="term" value="F:heme binding"/>
    <property type="evidence" value="ECO:0007669"/>
    <property type="project" value="InterPro"/>
</dbReference>
<comment type="similarity">
    <text evidence="5 15">Belongs to the cytochrome P450 family.</text>
</comment>
<dbReference type="GO" id="GO:0005789">
    <property type="term" value="C:endoplasmic reticulum membrane"/>
    <property type="evidence" value="ECO:0007669"/>
    <property type="project" value="UniProtKB-SubCell"/>
</dbReference>
<comment type="subcellular location">
    <subcellularLocation>
        <location evidence="4">Endoplasmic reticulum membrane</location>
        <topology evidence="4">Peripheral membrane protein</topology>
    </subcellularLocation>
    <subcellularLocation>
        <location evidence="3">Microsome membrane</location>
        <topology evidence="3">Peripheral membrane protein</topology>
    </subcellularLocation>
</comment>
<evidence type="ECO:0000256" key="3">
    <source>
        <dbReference type="ARBA" id="ARBA00004174"/>
    </source>
</evidence>
<dbReference type="GO" id="GO:0005506">
    <property type="term" value="F:iron ion binding"/>
    <property type="evidence" value="ECO:0007669"/>
    <property type="project" value="InterPro"/>
</dbReference>
<dbReference type="GO" id="GO:0004497">
    <property type="term" value="F:monooxygenase activity"/>
    <property type="evidence" value="ECO:0007669"/>
    <property type="project" value="UniProtKB-KW"/>
</dbReference>
<evidence type="ECO:0000313" key="16">
    <source>
        <dbReference type="EMBL" id="EFN73357.1"/>
    </source>
</evidence>
<dbReference type="EMBL" id="GL435484">
    <property type="protein sequence ID" value="EFN73357.1"/>
    <property type="molecule type" value="Genomic_DNA"/>
</dbReference>
<dbReference type="InParanoid" id="E1ZZN2"/>
<evidence type="ECO:0000256" key="13">
    <source>
        <dbReference type="ARBA" id="ARBA00023136"/>
    </source>
</evidence>
<gene>
    <name evidence="16" type="ORF">EAG_04938</name>
</gene>
<evidence type="ECO:0000313" key="17">
    <source>
        <dbReference type="Proteomes" id="UP000000311"/>
    </source>
</evidence>
<keyword evidence="6 14" id="KW-0349">Heme</keyword>
<protein>
    <submittedName>
        <fullName evidence="16">Probable cytochrome P450 6a13</fullName>
    </submittedName>
</protein>
<reference evidence="16 17" key="1">
    <citation type="journal article" date="2010" name="Science">
        <title>Genomic comparison of the ants Camponotus floridanus and Harpegnathos saltator.</title>
        <authorList>
            <person name="Bonasio R."/>
            <person name="Zhang G."/>
            <person name="Ye C."/>
            <person name="Mutti N.S."/>
            <person name="Fang X."/>
            <person name="Qin N."/>
            <person name="Donahue G."/>
            <person name="Yang P."/>
            <person name="Li Q."/>
            <person name="Li C."/>
            <person name="Zhang P."/>
            <person name="Huang Z."/>
            <person name="Berger S.L."/>
            <person name="Reinberg D."/>
            <person name="Wang J."/>
            <person name="Liebig J."/>
        </authorList>
    </citation>
    <scope>NUCLEOTIDE SEQUENCE [LARGE SCALE GENOMIC DNA]</scope>
    <source>
        <strain evidence="17">C129</strain>
    </source>
</reference>
<dbReference type="InterPro" id="IPR002403">
    <property type="entry name" value="Cyt_P450_E_grp-IV"/>
</dbReference>
<dbReference type="PROSITE" id="PS00086">
    <property type="entry name" value="CYTOCHROME_P450"/>
    <property type="match status" value="1"/>
</dbReference>
<evidence type="ECO:0000256" key="11">
    <source>
        <dbReference type="ARBA" id="ARBA00023004"/>
    </source>
</evidence>
<dbReference type="Pfam" id="PF00067">
    <property type="entry name" value="p450"/>
    <property type="match status" value="1"/>
</dbReference>
<dbReference type="InterPro" id="IPR001128">
    <property type="entry name" value="Cyt_P450"/>
</dbReference>
<keyword evidence="13" id="KW-0472">Membrane</keyword>
<evidence type="ECO:0000256" key="14">
    <source>
        <dbReference type="PIRSR" id="PIRSR602403-1"/>
    </source>
</evidence>
<name>E1ZZN2_CAMFO</name>
<proteinExistence type="inferred from homology"/>
<keyword evidence="17" id="KW-1185">Reference proteome</keyword>
<dbReference type="InterPro" id="IPR050476">
    <property type="entry name" value="Insect_CytP450_Detox"/>
</dbReference>
<keyword evidence="7 14" id="KW-0479">Metal-binding</keyword>
<sequence length="97" mass="11307">MTYLHKVINETLRKYPPLSTLHRICTEEIDLPTTNIHVSKDTSITIPVFGLHRDPLIYPDPDRFDPERFNEDKIAARHPYTYLPFGEGPRICIGECR</sequence>
<dbReference type="Gene3D" id="1.10.630.10">
    <property type="entry name" value="Cytochrome P450"/>
    <property type="match status" value="1"/>
</dbReference>
<evidence type="ECO:0000256" key="9">
    <source>
        <dbReference type="ARBA" id="ARBA00022848"/>
    </source>
</evidence>
<dbReference type="PRINTS" id="PR00465">
    <property type="entry name" value="EP450IV"/>
</dbReference>
<dbReference type="SUPFAM" id="SSF48264">
    <property type="entry name" value="Cytochrome P450"/>
    <property type="match status" value="1"/>
</dbReference>
<evidence type="ECO:0000256" key="7">
    <source>
        <dbReference type="ARBA" id="ARBA00022723"/>
    </source>
</evidence>
<organism evidence="17">
    <name type="scientific">Camponotus floridanus</name>
    <name type="common">Florida carpenter ant</name>
    <dbReference type="NCBI Taxonomy" id="104421"/>
    <lineage>
        <taxon>Eukaryota</taxon>
        <taxon>Metazoa</taxon>
        <taxon>Ecdysozoa</taxon>
        <taxon>Arthropoda</taxon>
        <taxon>Hexapoda</taxon>
        <taxon>Insecta</taxon>
        <taxon>Pterygota</taxon>
        <taxon>Neoptera</taxon>
        <taxon>Endopterygota</taxon>
        <taxon>Hymenoptera</taxon>
        <taxon>Apocrita</taxon>
        <taxon>Aculeata</taxon>
        <taxon>Formicoidea</taxon>
        <taxon>Formicidae</taxon>
        <taxon>Formicinae</taxon>
        <taxon>Camponotus</taxon>
    </lineage>
</organism>
<dbReference type="AlphaFoldDB" id="E1ZZN2"/>
<evidence type="ECO:0000256" key="2">
    <source>
        <dbReference type="ARBA" id="ARBA00003690"/>
    </source>
</evidence>
<accession>E1ZZN2</accession>
<comment type="cofactor">
    <cofactor evidence="1 14">
        <name>heme</name>
        <dbReference type="ChEBI" id="CHEBI:30413"/>
    </cofactor>
</comment>
<evidence type="ECO:0000256" key="1">
    <source>
        <dbReference type="ARBA" id="ARBA00001971"/>
    </source>
</evidence>
<evidence type="ECO:0000256" key="5">
    <source>
        <dbReference type="ARBA" id="ARBA00010617"/>
    </source>
</evidence>
<dbReference type="PANTHER" id="PTHR24292:SF100">
    <property type="entry name" value="CYTOCHROME P450 6A16, ISOFORM B-RELATED"/>
    <property type="match status" value="1"/>
</dbReference>
<dbReference type="InterPro" id="IPR017972">
    <property type="entry name" value="Cyt_P450_CS"/>
</dbReference>
<dbReference type="InterPro" id="IPR036396">
    <property type="entry name" value="Cyt_P450_sf"/>
</dbReference>
<evidence type="ECO:0000256" key="15">
    <source>
        <dbReference type="RuleBase" id="RU000461"/>
    </source>
</evidence>
<keyword evidence="11 14" id="KW-0408">Iron</keyword>
<dbReference type="PANTHER" id="PTHR24292">
    <property type="entry name" value="CYTOCHROME P450"/>
    <property type="match status" value="1"/>
</dbReference>
<evidence type="ECO:0000256" key="10">
    <source>
        <dbReference type="ARBA" id="ARBA00023002"/>
    </source>
</evidence>
<comment type="function">
    <text evidence="2">May be involved in the metabolism of insect hormones and in the breakdown of synthetic insecticides.</text>
</comment>
<evidence type="ECO:0000256" key="6">
    <source>
        <dbReference type="ARBA" id="ARBA00022617"/>
    </source>
</evidence>
<dbReference type="PRINTS" id="PR00385">
    <property type="entry name" value="P450"/>
</dbReference>
<dbReference type="STRING" id="104421.E1ZZN2"/>
<feature type="binding site" description="axial binding residue" evidence="14">
    <location>
        <position position="92"/>
    </location>
    <ligand>
        <name>heme</name>
        <dbReference type="ChEBI" id="CHEBI:30413"/>
    </ligand>
    <ligandPart>
        <name>Fe</name>
        <dbReference type="ChEBI" id="CHEBI:18248"/>
    </ligandPart>
</feature>
<keyword evidence="10 15" id="KW-0560">Oxidoreductase</keyword>
<evidence type="ECO:0000256" key="8">
    <source>
        <dbReference type="ARBA" id="ARBA00022824"/>
    </source>
</evidence>
<evidence type="ECO:0000256" key="4">
    <source>
        <dbReference type="ARBA" id="ARBA00004406"/>
    </source>
</evidence>
<keyword evidence="12 15" id="KW-0503">Monooxygenase</keyword>
<dbReference type="GO" id="GO:0016705">
    <property type="term" value="F:oxidoreductase activity, acting on paired donors, with incorporation or reduction of molecular oxygen"/>
    <property type="evidence" value="ECO:0007669"/>
    <property type="project" value="InterPro"/>
</dbReference>
<dbReference type="Proteomes" id="UP000000311">
    <property type="component" value="Unassembled WGS sequence"/>
</dbReference>
<keyword evidence="9" id="KW-0492">Microsome</keyword>